<proteinExistence type="predicted"/>
<evidence type="ECO:0000313" key="3">
    <source>
        <dbReference type="Proteomes" id="UP000596742"/>
    </source>
</evidence>
<dbReference type="EMBL" id="UYJE01002151">
    <property type="protein sequence ID" value="VDI08166.1"/>
    <property type="molecule type" value="Genomic_DNA"/>
</dbReference>
<gene>
    <name evidence="2" type="ORF">MGAL_10B013835</name>
</gene>
<dbReference type="Proteomes" id="UP000596742">
    <property type="component" value="Unassembled WGS sequence"/>
</dbReference>
<dbReference type="PANTHER" id="PTHR10656">
    <property type="entry name" value="CELL FATE DETERMINING PROTEIN MAB21-RELATED"/>
    <property type="match status" value="1"/>
</dbReference>
<evidence type="ECO:0000259" key="1">
    <source>
        <dbReference type="Pfam" id="PF20266"/>
    </source>
</evidence>
<comment type="caution">
    <text evidence="2">The sequence shown here is derived from an EMBL/GenBank/DDBJ whole genome shotgun (WGS) entry which is preliminary data.</text>
</comment>
<accession>A0A8B6CRM6</accession>
<evidence type="ECO:0000313" key="2">
    <source>
        <dbReference type="EMBL" id="VDI08166.1"/>
    </source>
</evidence>
<name>A0A8B6CRM6_MYTGA</name>
<dbReference type="InterPro" id="IPR024810">
    <property type="entry name" value="MAB21L/cGLR"/>
</dbReference>
<dbReference type="AlphaFoldDB" id="A0A8B6CRM6"/>
<feature type="domain" description="Mab-21-like HhH/H2TH-like" evidence="1">
    <location>
        <begin position="231"/>
        <end position="324"/>
    </location>
</feature>
<dbReference type="PANTHER" id="PTHR10656:SF69">
    <property type="entry name" value="MAB-21-LIKE HHH_H2TH-LIKE DOMAIN-CONTAINING PROTEIN"/>
    <property type="match status" value="1"/>
</dbReference>
<dbReference type="Gene3D" id="1.10.1410.40">
    <property type="match status" value="1"/>
</dbReference>
<reference evidence="2" key="1">
    <citation type="submission" date="2018-11" db="EMBL/GenBank/DDBJ databases">
        <authorList>
            <person name="Alioto T."/>
            <person name="Alioto T."/>
        </authorList>
    </citation>
    <scope>NUCLEOTIDE SEQUENCE</scope>
</reference>
<protein>
    <recommendedName>
        <fullName evidence="1">Mab-21-like HhH/H2TH-like domain-containing protein</fullName>
    </recommendedName>
</protein>
<sequence length="601" mass="70335">MDLTDKNLSLRFYNYLCDIIGSPDVVKTRRTIFTLLDLSDLVSDANDISSGSKAEGLDLKGSDYDRMFSAPFIRVYERLNDVQYDLDKIILHMDTHDSKPGFTKLKLVSNHYIDSIQDLCVTEGEETFISSKLFREDGLLDGMVIHGPCKSSPSGDYDSAECFRCEEWITPAQQWIHRSHHTLVTSAVQYGVLFVPIGCKNSPNEDLEWRISFSITEKMLIYSFSHTQLLCYALLKIILKDLIKRKHGELLCSYFLKTIMFWLSEEISPSEWKPENMISCFLDCIRRLIYCVEYKTCLHYFIPENNLFEDRFTKDDQQALLDTLRFVYGSPWTSLFQTETFLNYRLQSVNSHWKALSASALSCFSYTCIRVSCSPCSIYKEFKRFGNGHTYIFRKEMCAYFLCACYMESIRCTDFYNLADRNKSFYKQYKILFCHFKISLQLYSVTSWLLLASLYYNCKRFRECFDIINYCLFSCTPDKIYLHPANSWAEQTVFNQMNQSQGLLHSFKYLIIENVLFQYPFCLLPNELIALINGESLQIPPVVYSYLLQFLCCYHLGDSRGKHNALYNLELTIRKRYFIIPNKIIFKTVYKSLDIVKAINK</sequence>
<dbReference type="OrthoDB" id="6115824at2759"/>
<dbReference type="SMART" id="SM01265">
    <property type="entry name" value="Mab-21"/>
    <property type="match status" value="1"/>
</dbReference>
<dbReference type="Pfam" id="PF20266">
    <property type="entry name" value="Mab-21_C"/>
    <property type="match status" value="1"/>
</dbReference>
<dbReference type="InterPro" id="IPR046906">
    <property type="entry name" value="Mab-21_HhH/H2TH-like"/>
</dbReference>
<organism evidence="2 3">
    <name type="scientific">Mytilus galloprovincialis</name>
    <name type="common">Mediterranean mussel</name>
    <dbReference type="NCBI Taxonomy" id="29158"/>
    <lineage>
        <taxon>Eukaryota</taxon>
        <taxon>Metazoa</taxon>
        <taxon>Spiralia</taxon>
        <taxon>Lophotrochozoa</taxon>
        <taxon>Mollusca</taxon>
        <taxon>Bivalvia</taxon>
        <taxon>Autobranchia</taxon>
        <taxon>Pteriomorphia</taxon>
        <taxon>Mytilida</taxon>
        <taxon>Mytiloidea</taxon>
        <taxon>Mytilidae</taxon>
        <taxon>Mytilinae</taxon>
        <taxon>Mytilus</taxon>
    </lineage>
</organism>
<keyword evidence="3" id="KW-1185">Reference proteome</keyword>